<evidence type="ECO:0000256" key="8">
    <source>
        <dbReference type="ARBA" id="ARBA00023065"/>
    </source>
</evidence>
<dbReference type="OrthoDB" id="9760333at2"/>
<evidence type="ECO:0000256" key="10">
    <source>
        <dbReference type="ARBA" id="ARBA00023136"/>
    </source>
</evidence>
<evidence type="ECO:0000313" key="19">
    <source>
        <dbReference type="EMBL" id="RIV87809.1"/>
    </source>
</evidence>
<dbReference type="InterPro" id="IPR012910">
    <property type="entry name" value="Plug_dom"/>
</dbReference>
<keyword evidence="9 13" id="KW-0798">TonB box</keyword>
<organism evidence="19 20">
    <name type="scientific">Aurantiacibacter zhengii</name>
    <dbReference type="NCBI Taxonomy" id="2307003"/>
    <lineage>
        <taxon>Bacteria</taxon>
        <taxon>Pseudomonadati</taxon>
        <taxon>Pseudomonadota</taxon>
        <taxon>Alphaproteobacteria</taxon>
        <taxon>Sphingomonadales</taxon>
        <taxon>Erythrobacteraceae</taxon>
        <taxon>Aurantiacibacter</taxon>
    </lineage>
</organism>
<evidence type="ECO:0000256" key="12">
    <source>
        <dbReference type="PROSITE-ProRule" id="PRU01360"/>
    </source>
</evidence>
<dbReference type="AlphaFoldDB" id="A0A418NUX6"/>
<keyword evidence="5 12" id="KW-0812">Transmembrane</keyword>
<gene>
    <name evidence="19" type="ORF">D2V07_05650</name>
</gene>
<accession>A0A418NUX6</accession>
<keyword evidence="6 16" id="KW-0732">Signal</keyword>
<comment type="similarity">
    <text evidence="12 15">Belongs to the TonB-dependent receptor family.</text>
</comment>
<comment type="subcellular location">
    <subcellularLocation>
        <location evidence="1 12">Cell outer membrane</location>
        <topology evidence="1 12">Multi-pass membrane protein</topology>
    </subcellularLocation>
</comment>
<keyword evidence="19" id="KW-0675">Receptor</keyword>
<dbReference type="RefSeq" id="WP_119585595.1">
    <property type="nucleotide sequence ID" value="NZ_CAWODQ010000012.1"/>
</dbReference>
<evidence type="ECO:0000259" key="18">
    <source>
        <dbReference type="Pfam" id="PF07715"/>
    </source>
</evidence>
<evidence type="ECO:0000256" key="6">
    <source>
        <dbReference type="ARBA" id="ARBA00022729"/>
    </source>
</evidence>
<evidence type="ECO:0000256" key="5">
    <source>
        <dbReference type="ARBA" id="ARBA00022692"/>
    </source>
</evidence>
<dbReference type="Pfam" id="PF00593">
    <property type="entry name" value="TonB_dep_Rec_b-barrel"/>
    <property type="match status" value="1"/>
</dbReference>
<keyword evidence="8" id="KW-0406">Ion transport</keyword>
<keyword evidence="20" id="KW-1185">Reference proteome</keyword>
<evidence type="ECO:0000256" key="9">
    <source>
        <dbReference type="ARBA" id="ARBA00023077"/>
    </source>
</evidence>
<dbReference type="InterPro" id="IPR036942">
    <property type="entry name" value="Beta-barrel_TonB_sf"/>
</dbReference>
<feature type="domain" description="TonB-dependent receptor plug" evidence="18">
    <location>
        <begin position="68"/>
        <end position="176"/>
    </location>
</feature>
<keyword evidence="10 12" id="KW-0472">Membrane</keyword>
<feature type="chain" id="PRO_5019454135" evidence="16">
    <location>
        <begin position="33"/>
        <end position="917"/>
    </location>
</feature>
<sequence>MTSKTAGVAGFSRKCLCGAAAIALLSPVAALAQDEAEAGQDIYPEEGGEESNQGNSIIVTASKREQTLQEVPVAVSVTSGETLERDQIRDIRDLQTVVPSLTVGQRQSSANTGFFIRGFGNGANNAGIEPSVGVFIDGVYRSRTASSISDLPNVQRVEVLRGPQSTLFGKNASAGVISVSTEAPQFDLGGSAELTYGNYDAVVARGYVTGPITDVVAVSVGAGLNKRDGFFDDLGTGNDANNRDRWYGRAQVLVDNGVDFSIRLIADIDKIDEVCCGVVNVQNGPATAAVLGVGGMVTDPSDPFADVIYSNFDSTNDIENRGVSAQIDYEFGDFTFTSITASRTTEAVTFQDSDFTSADLIYPNSQDLEIDTFTQEFRISGSIGDRVDLLLGVFYINEDVEQANQLLYGADFRNYANLLVTNLSGGAFALFPTPIAPGATPLEQVFSQSFGTNYVGTFFNEGQGFTEAYTLDSEAYSFFGQVDFELFDGLVLTLGGNYTDDSKTFTQDAVSTDVFSAINFDAPQLAPFRGQVLTQGAVAATVGAQLGLGRSATAAEVQAFATGTSPAGAAGAAAFPTILAGAQQFAAANVNNPLANPLNPLRALQFLPPFLGVPNAVEDGRINDDNFSYSARLAYDVTPDVNIYASYATGFKASSVNLSRDARPSIADRQAILAAGLGLPNLTFGSRFAGPEKSKVMEVGVKANFDSFSANLTVFDQEIEGFQSNIFTGSGFVLANAGSQSTWGVEFESTFFPTPDLTLNAAVTYLDPTFDSFLQSAQGDISGTRPSGIPEWTVIVGAQYEADVGGGLLIPRVNYFWSSETQLVEGLPAFAVRGPDGTITDGQPAIDAGLPFTSQVDNLTASLTYECDCGLSLSVWGRNLTDDRNLGTVFDTPAQPRSVSGYPNDPRTYGVTGRFRF</sequence>
<keyword evidence="2 12" id="KW-0813">Transport</keyword>
<evidence type="ECO:0000256" key="1">
    <source>
        <dbReference type="ARBA" id="ARBA00004571"/>
    </source>
</evidence>
<dbReference type="GO" id="GO:0009279">
    <property type="term" value="C:cell outer membrane"/>
    <property type="evidence" value="ECO:0007669"/>
    <property type="project" value="UniProtKB-SubCell"/>
</dbReference>
<dbReference type="Pfam" id="PF07715">
    <property type="entry name" value="Plug"/>
    <property type="match status" value="1"/>
</dbReference>
<dbReference type="PROSITE" id="PS01156">
    <property type="entry name" value="TONB_DEPENDENT_REC_2"/>
    <property type="match status" value="1"/>
</dbReference>
<evidence type="ECO:0000313" key="20">
    <source>
        <dbReference type="Proteomes" id="UP000286576"/>
    </source>
</evidence>
<evidence type="ECO:0000256" key="2">
    <source>
        <dbReference type="ARBA" id="ARBA00022448"/>
    </source>
</evidence>
<keyword evidence="3 12" id="KW-1134">Transmembrane beta strand</keyword>
<evidence type="ECO:0000259" key="17">
    <source>
        <dbReference type="Pfam" id="PF00593"/>
    </source>
</evidence>
<evidence type="ECO:0000256" key="3">
    <source>
        <dbReference type="ARBA" id="ARBA00022452"/>
    </source>
</evidence>
<dbReference type="GO" id="GO:0006826">
    <property type="term" value="P:iron ion transport"/>
    <property type="evidence" value="ECO:0007669"/>
    <property type="project" value="UniProtKB-KW"/>
</dbReference>
<evidence type="ECO:0000256" key="16">
    <source>
        <dbReference type="SAM" id="SignalP"/>
    </source>
</evidence>
<reference evidence="19 20" key="1">
    <citation type="submission" date="2018-08" db="EMBL/GenBank/DDBJ databases">
        <title>Erythrobacter zhengii sp.nov., a bacterium isolated from deep-sea sediment.</title>
        <authorList>
            <person name="Fang C."/>
            <person name="Wu Y.-H."/>
            <person name="Sun C."/>
            <person name="Wang H."/>
            <person name="Cheng H."/>
            <person name="Meng F.-X."/>
            <person name="Wang C.-S."/>
            <person name="Xu X.-W."/>
        </authorList>
    </citation>
    <scope>NUCLEOTIDE SEQUENCE [LARGE SCALE GENOMIC DNA]</scope>
    <source>
        <strain evidence="19 20">V18</strain>
    </source>
</reference>
<evidence type="ECO:0000256" key="13">
    <source>
        <dbReference type="PROSITE-ProRule" id="PRU10143"/>
    </source>
</evidence>
<keyword evidence="11 12" id="KW-0998">Cell outer membrane</keyword>
<dbReference type="InterPro" id="IPR010917">
    <property type="entry name" value="TonB_rcpt_CS"/>
</dbReference>
<name>A0A418NUX6_9SPHN</name>
<dbReference type="SUPFAM" id="SSF56935">
    <property type="entry name" value="Porins"/>
    <property type="match status" value="1"/>
</dbReference>
<evidence type="ECO:0000256" key="14">
    <source>
        <dbReference type="PROSITE-ProRule" id="PRU10144"/>
    </source>
</evidence>
<comment type="caution">
    <text evidence="19">The sequence shown here is derived from an EMBL/GenBank/DDBJ whole genome shotgun (WGS) entry which is preliminary data.</text>
</comment>
<dbReference type="EMBL" id="QXFL01000002">
    <property type="protein sequence ID" value="RIV87809.1"/>
    <property type="molecule type" value="Genomic_DNA"/>
</dbReference>
<feature type="signal peptide" evidence="16">
    <location>
        <begin position="1"/>
        <end position="32"/>
    </location>
</feature>
<feature type="short sequence motif" description="TonB C-terminal box" evidence="14">
    <location>
        <begin position="900"/>
        <end position="917"/>
    </location>
</feature>
<dbReference type="Gene3D" id="2.40.170.20">
    <property type="entry name" value="TonB-dependent receptor, beta-barrel domain"/>
    <property type="match status" value="2"/>
</dbReference>
<feature type="short sequence motif" description="TonB box" evidence="13">
    <location>
        <begin position="56"/>
        <end position="62"/>
    </location>
</feature>
<evidence type="ECO:0000256" key="11">
    <source>
        <dbReference type="ARBA" id="ARBA00023237"/>
    </source>
</evidence>
<feature type="domain" description="TonB-dependent receptor-like beta-barrel" evidence="17">
    <location>
        <begin position="618"/>
        <end position="880"/>
    </location>
</feature>
<dbReference type="InterPro" id="IPR039426">
    <property type="entry name" value="TonB-dep_rcpt-like"/>
</dbReference>
<evidence type="ECO:0000256" key="15">
    <source>
        <dbReference type="RuleBase" id="RU003357"/>
    </source>
</evidence>
<dbReference type="PANTHER" id="PTHR32552:SF81">
    <property type="entry name" value="TONB-DEPENDENT OUTER MEMBRANE RECEPTOR"/>
    <property type="match status" value="1"/>
</dbReference>
<dbReference type="InterPro" id="IPR010916">
    <property type="entry name" value="TonB_box_CS"/>
</dbReference>
<evidence type="ECO:0000256" key="7">
    <source>
        <dbReference type="ARBA" id="ARBA00023004"/>
    </source>
</evidence>
<evidence type="ECO:0000256" key="4">
    <source>
        <dbReference type="ARBA" id="ARBA00022496"/>
    </source>
</evidence>
<protein>
    <submittedName>
        <fullName evidence="19">TonB-dependent receptor</fullName>
    </submittedName>
</protein>
<dbReference type="PROSITE" id="PS52016">
    <property type="entry name" value="TONB_DEPENDENT_REC_3"/>
    <property type="match status" value="1"/>
</dbReference>
<dbReference type="PROSITE" id="PS00430">
    <property type="entry name" value="TONB_DEPENDENT_REC_1"/>
    <property type="match status" value="1"/>
</dbReference>
<dbReference type="PANTHER" id="PTHR32552">
    <property type="entry name" value="FERRICHROME IRON RECEPTOR-RELATED"/>
    <property type="match status" value="1"/>
</dbReference>
<dbReference type="InterPro" id="IPR000531">
    <property type="entry name" value="Beta-barrel_TonB"/>
</dbReference>
<proteinExistence type="inferred from homology"/>
<dbReference type="Proteomes" id="UP000286576">
    <property type="component" value="Unassembled WGS sequence"/>
</dbReference>
<keyword evidence="7" id="KW-0408">Iron</keyword>
<keyword evidence="4" id="KW-0410">Iron transport</keyword>